<dbReference type="Proteomes" id="UP000015105">
    <property type="component" value="Chromosome 3D"/>
</dbReference>
<sequence>LISQGKSGAMIHFARNLKFGYQLRLTVLYLTLGLPSSKTTSQVHLTRLECCILL</sequence>
<reference evidence="2" key="2">
    <citation type="journal article" date="2017" name="Nat. Plants">
        <title>The Aegilops tauschii genome reveals multiple impacts of transposons.</title>
        <authorList>
            <person name="Zhao G."/>
            <person name="Zou C."/>
            <person name="Li K."/>
            <person name="Wang K."/>
            <person name="Li T."/>
            <person name="Gao L."/>
            <person name="Zhang X."/>
            <person name="Wang H."/>
            <person name="Yang Z."/>
            <person name="Liu X."/>
            <person name="Jiang W."/>
            <person name="Mao L."/>
            <person name="Kong X."/>
            <person name="Jiao Y."/>
            <person name="Jia J."/>
        </authorList>
    </citation>
    <scope>NUCLEOTIDE SEQUENCE [LARGE SCALE GENOMIC DNA]</scope>
    <source>
        <strain evidence="2">cv. AL8/78</strain>
    </source>
</reference>
<name>A0A453DV13_AEGTS</name>
<reference evidence="1" key="5">
    <citation type="journal article" date="2021" name="G3 (Bethesda)">
        <title>Aegilops tauschii genome assembly Aet v5.0 features greater sequence contiguity and improved annotation.</title>
        <authorList>
            <person name="Wang L."/>
            <person name="Zhu T."/>
            <person name="Rodriguez J.C."/>
            <person name="Deal K.R."/>
            <person name="Dubcovsky J."/>
            <person name="McGuire P.E."/>
            <person name="Lux T."/>
            <person name="Spannagl M."/>
            <person name="Mayer K.F.X."/>
            <person name="Baldrich P."/>
            <person name="Meyers B.C."/>
            <person name="Huo N."/>
            <person name="Gu Y.Q."/>
            <person name="Zhou H."/>
            <person name="Devos K.M."/>
            <person name="Bennetzen J.L."/>
            <person name="Unver T."/>
            <person name="Budak H."/>
            <person name="Gulick P.J."/>
            <person name="Galiba G."/>
            <person name="Kalapos B."/>
            <person name="Nelson D.R."/>
            <person name="Li P."/>
            <person name="You F.M."/>
            <person name="Luo M.C."/>
            <person name="Dvorak J."/>
        </authorList>
    </citation>
    <scope>NUCLEOTIDE SEQUENCE [LARGE SCALE GENOMIC DNA]</scope>
    <source>
        <strain evidence="1">cv. AL8/78</strain>
    </source>
</reference>
<reference evidence="1" key="3">
    <citation type="journal article" date="2017" name="Nature">
        <title>Genome sequence of the progenitor of the wheat D genome Aegilops tauschii.</title>
        <authorList>
            <person name="Luo M.C."/>
            <person name="Gu Y.Q."/>
            <person name="Puiu D."/>
            <person name="Wang H."/>
            <person name="Twardziok S.O."/>
            <person name="Deal K.R."/>
            <person name="Huo N."/>
            <person name="Zhu T."/>
            <person name="Wang L."/>
            <person name="Wang Y."/>
            <person name="McGuire P.E."/>
            <person name="Liu S."/>
            <person name="Long H."/>
            <person name="Ramasamy R.K."/>
            <person name="Rodriguez J.C."/>
            <person name="Van S.L."/>
            <person name="Yuan L."/>
            <person name="Wang Z."/>
            <person name="Xia Z."/>
            <person name="Xiao L."/>
            <person name="Anderson O.D."/>
            <person name="Ouyang S."/>
            <person name="Liang Y."/>
            <person name="Zimin A.V."/>
            <person name="Pertea G."/>
            <person name="Qi P."/>
            <person name="Bennetzen J.L."/>
            <person name="Dai X."/>
            <person name="Dawson M.W."/>
            <person name="Muller H.G."/>
            <person name="Kugler K."/>
            <person name="Rivarola-Duarte L."/>
            <person name="Spannagl M."/>
            <person name="Mayer K.F.X."/>
            <person name="Lu F.H."/>
            <person name="Bevan M.W."/>
            <person name="Leroy P."/>
            <person name="Li P."/>
            <person name="You F.M."/>
            <person name="Sun Q."/>
            <person name="Liu Z."/>
            <person name="Lyons E."/>
            <person name="Wicker T."/>
            <person name="Salzberg S.L."/>
            <person name="Devos K.M."/>
            <person name="Dvorak J."/>
        </authorList>
    </citation>
    <scope>NUCLEOTIDE SEQUENCE [LARGE SCALE GENOMIC DNA]</scope>
    <source>
        <strain evidence="1">cv. AL8/78</strain>
    </source>
</reference>
<reference evidence="1" key="4">
    <citation type="submission" date="2019-03" db="UniProtKB">
        <authorList>
            <consortium name="EnsemblPlants"/>
        </authorList>
    </citation>
    <scope>IDENTIFICATION</scope>
</reference>
<proteinExistence type="predicted"/>
<dbReference type="Gramene" id="AET3Gv20103300.8">
    <property type="protein sequence ID" value="AET3Gv20103300.8"/>
    <property type="gene ID" value="AET3Gv20103300"/>
</dbReference>
<dbReference type="EnsemblPlants" id="AET3Gv20103300.8">
    <property type="protein sequence ID" value="AET3Gv20103300.8"/>
    <property type="gene ID" value="AET3Gv20103300"/>
</dbReference>
<organism evidence="1 2">
    <name type="scientific">Aegilops tauschii subsp. strangulata</name>
    <name type="common">Goatgrass</name>
    <dbReference type="NCBI Taxonomy" id="200361"/>
    <lineage>
        <taxon>Eukaryota</taxon>
        <taxon>Viridiplantae</taxon>
        <taxon>Streptophyta</taxon>
        <taxon>Embryophyta</taxon>
        <taxon>Tracheophyta</taxon>
        <taxon>Spermatophyta</taxon>
        <taxon>Magnoliopsida</taxon>
        <taxon>Liliopsida</taxon>
        <taxon>Poales</taxon>
        <taxon>Poaceae</taxon>
        <taxon>BOP clade</taxon>
        <taxon>Pooideae</taxon>
        <taxon>Triticodae</taxon>
        <taxon>Triticeae</taxon>
        <taxon>Triticinae</taxon>
        <taxon>Aegilops</taxon>
    </lineage>
</organism>
<evidence type="ECO:0000313" key="1">
    <source>
        <dbReference type="EnsemblPlants" id="AET3Gv20103300.8"/>
    </source>
</evidence>
<protein>
    <submittedName>
        <fullName evidence="1">Uncharacterized protein</fullName>
    </submittedName>
</protein>
<keyword evidence="2" id="KW-1185">Reference proteome</keyword>
<reference evidence="2" key="1">
    <citation type="journal article" date="2014" name="Science">
        <title>Ancient hybridizations among the ancestral genomes of bread wheat.</title>
        <authorList>
            <consortium name="International Wheat Genome Sequencing Consortium,"/>
            <person name="Marcussen T."/>
            <person name="Sandve S.R."/>
            <person name="Heier L."/>
            <person name="Spannagl M."/>
            <person name="Pfeifer M."/>
            <person name="Jakobsen K.S."/>
            <person name="Wulff B.B."/>
            <person name="Steuernagel B."/>
            <person name="Mayer K.F."/>
            <person name="Olsen O.A."/>
        </authorList>
    </citation>
    <scope>NUCLEOTIDE SEQUENCE [LARGE SCALE GENOMIC DNA]</scope>
    <source>
        <strain evidence="2">cv. AL8/78</strain>
    </source>
</reference>
<accession>A0A453DV13</accession>
<dbReference type="AlphaFoldDB" id="A0A453DV13"/>
<evidence type="ECO:0000313" key="2">
    <source>
        <dbReference type="Proteomes" id="UP000015105"/>
    </source>
</evidence>